<evidence type="ECO:0000256" key="1">
    <source>
        <dbReference type="ARBA" id="ARBA00023277"/>
    </source>
</evidence>
<keyword evidence="2" id="KW-0472">Membrane</keyword>
<dbReference type="AlphaFoldDB" id="A0A7J4XH58"/>
<dbReference type="SUPFAM" id="SSF51445">
    <property type="entry name" value="(Trans)glycosidases"/>
    <property type="match status" value="1"/>
</dbReference>
<protein>
    <recommendedName>
        <fullName evidence="5">Glycoside hydrolase family 36</fullName>
    </recommendedName>
</protein>
<dbReference type="InterPro" id="IPR013785">
    <property type="entry name" value="Aldolase_TIM"/>
</dbReference>
<dbReference type="InterPro" id="IPR008811">
    <property type="entry name" value="Glycosyl_hydrolases_36"/>
</dbReference>
<organism evidence="3 4">
    <name type="scientific">Bacteroides salyersiae</name>
    <dbReference type="NCBI Taxonomy" id="291644"/>
    <lineage>
        <taxon>Bacteria</taxon>
        <taxon>Pseudomonadati</taxon>
        <taxon>Bacteroidota</taxon>
        <taxon>Bacteroidia</taxon>
        <taxon>Bacteroidales</taxon>
        <taxon>Bacteroidaceae</taxon>
        <taxon>Bacteroides</taxon>
    </lineage>
</organism>
<sequence length="717" mass="81364">MKNINKIVYYLLIASANIFLTTAQQFTIDLNKKSCAKEGIIEVELSGENPDSLGVLRYYQLNLPNYDKAVYYAQDTYYDYWQVNGNRVLPWIFTPNTIGDLFVKPAYGVDDQQNLAFKNAGFKNRTRYVSRSGCFMQTSLKDGNVLALLPLANSETISDLYVTDDGELILRVANYGTQSVSGKVPVLAWSFGSNTNEASYLLFSRLLKHDEYKKTMRLRYQKDYPEMFKYLGWCTWEQYKKDINSELLKNEIIKLKTIDLPIRYAIIDDGHLSSRSAKNIKNQLTSFLPNDKFPQGFSPLLSLREPDGLKWMGLWQNFNGYWGGFSPVNNFGNEINQCLQTIEKTGYTMPRIDSVCISKVYHAFLGQSASDGFDFLKVDWQAANLYMQRYSENAARGAFLASRIVDDIADRYFSNGLINCMAMNNAVLQNTYHTNVTRTSIDYKLNNMFMAKEHLLQSYHNALYICPTVWGDHDMFHSSDKVCGDIMALSKAMSGGPVYLSDAPDQISFSKVSPLCYDDGLIIRPLAPATVMERSVFTAPLIEQVPYYVSAPLENGVAAVVIYNLCVDSVTVSGTIDSSDYSMTGTLLQPYSGKWKLPEEGLFLYDYDAHTGYPIGKNKHKFQISGFDDKLYFFIPIYKGWAVIGRTDKYLSPATVSDIKYKRNSLELTLSEAGIFDFWMKEGTPYAENITFTSLGNGIWRANAEHISNNRIIILKK</sequence>
<dbReference type="Gene3D" id="3.20.20.70">
    <property type="entry name" value="Aldolase class I"/>
    <property type="match status" value="1"/>
</dbReference>
<reference evidence="3 4" key="1">
    <citation type="journal article" date="2019" name="Nat. Med.">
        <title>A library of human gut bacterial isolates paired with longitudinal multiomics data enables mechanistic microbiome research.</title>
        <authorList>
            <person name="Poyet M."/>
            <person name="Groussin M."/>
            <person name="Gibbons S.M."/>
            <person name="Avila-Pacheco J."/>
            <person name="Jiang X."/>
            <person name="Kearney S.M."/>
            <person name="Perrotta A.R."/>
            <person name="Berdy B."/>
            <person name="Zhao S."/>
            <person name="Lieberman T.D."/>
            <person name="Swanson P.K."/>
            <person name="Smith M."/>
            <person name="Roesemann S."/>
            <person name="Alexander J.E."/>
            <person name="Rich S.A."/>
            <person name="Livny J."/>
            <person name="Vlamakis H."/>
            <person name="Clish C."/>
            <person name="Bullock K."/>
            <person name="Deik A."/>
            <person name="Scott J."/>
            <person name="Pierce K.A."/>
            <person name="Xavier R.J."/>
            <person name="Alm E.J."/>
        </authorList>
    </citation>
    <scope>NUCLEOTIDE SEQUENCE [LARGE SCALE GENOMIC DNA]</scope>
    <source>
        <strain evidence="3 4">BIOML-A10</strain>
    </source>
</reference>
<dbReference type="PANTHER" id="PTHR31268:SF32">
    <property type="entry name" value="GALACTINOL--SUCROSE GALACTOSYLTRANSFERASE 2-RELATED"/>
    <property type="match status" value="1"/>
</dbReference>
<evidence type="ECO:0000256" key="2">
    <source>
        <dbReference type="SAM" id="Phobius"/>
    </source>
</evidence>
<dbReference type="PANTHER" id="PTHR31268">
    <property type="match status" value="1"/>
</dbReference>
<dbReference type="Proteomes" id="UP000422221">
    <property type="component" value="Unassembled WGS sequence"/>
</dbReference>
<keyword evidence="1" id="KW-0119">Carbohydrate metabolism</keyword>
<name>A0A7J4XH58_9BACE</name>
<keyword evidence="2" id="KW-1133">Transmembrane helix</keyword>
<evidence type="ECO:0008006" key="5">
    <source>
        <dbReference type="Google" id="ProtNLM"/>
    </source>
</evidence>
<keyword evidence="2" id="KW-0812">Transmembrane</keyword>
<dbReference type="EMBL" id="VWMK01000014">
    <property type="protein sequence ID" value="KAA3762907.1"/>
    <property type="molecule type" value="Genomic_DNA"/>
</dbReference>
<dbReference type="RefSeq" id="WP_130059352.1">
    <property type="nucleotide sequence ID" value="NZ_CP083674.1"/>
</dbReference>
<feature type="transmembrane region" description="Helical" evidence="2">
    <location>
        <begin position="7"/>
        <end position="26"/>
    </location>
</feature>
<accession>A0A7J4XH58</accession>
<dbReference type="Pfam" id="PF05691">
    <property type="entry name" value="Raffinose_syn"/>
    <property type="match status" value="2"/>
</dbReference>
<evidence type="ECO:0000313" key="3">
    <source>
        <dbReference type="EMBL" id="KAA3762907.1"/>
    </source>
</evidence>
<evidence type="ECO:0000313" key="4">
    <source>
        <dbReference type="Proteomes" id="UP000422221"/>
    </source>
</evidence>
<gene>
    <name evidence="3" type="ORF">F3F73_14230</name>
</gene>
<proteinExistence type="predicted"/>
<dbReference type="InterPro" id="IPR017853">
    <property type="entry name" value="GH"/>
</dbReference>
<comment type="caution">
    <text evidence="3">The sequence shown here is derived from an EMBL/GenBank/DDBJ whole genome shotgun (WGS) entry which is preliminary data.</text>
</comment>